<dbReference type="EMBL" id="UINC01028957">
    <property type="protein sequence ID" value="SVB10878.1"/>
    <property type="molecule type" value="Genomic_DNA"/>
</dbReference>
<evidence type="ECO:0000313" key="3">
    <source>
        <dbReference type="EMBL" id="SVB10878.1"/>
    </source>
</evidence>
<dbReference type="InterPro" id="IPR036928">
    <property type="entry name" value="AS_sf"/>
</dbReference>
<evidence type="ECO:0000259" key="2">
    <source>
        <dbReference type="Pfam" id="PF01425"/>
    </source>
</evidence>
<reference evidence="3" key="1">
    <citation type="submission" date="2018-05" db="EMBL/GenBank/DDBJ databases">
        <authorList>
            <person name="Lanie J.A."/>
            <person name="Ng W.-L."/>
            <person name="Kazmierczak K.M."/>
            <person name="Andrzejewski T.M."/>
            <person name="Davidsen T.M."/>
            <person name="Wayne K.J."/>
            <person name="Tettelin H."/>
            <person name="Glass J.I."/>
            <person name="Rusch D."/>
            <person name="Podicherti R."/>
            <person name="Tsui H.-C.T."/>
            <person name="Winkler M.E."/>
        </authorList>
    </citation>
    <scope>NUCLEOTIDE SEQUENCE</scope>
</reference>
<dbReference type="NCBIfam" id="TIGR01409">
    <property type="entry name" value="TAT_signal_seq"/>
    <property type="match status" value="1"/>
</dbReference>
<dbReference type="Gene3D" id="3.90.1300.10">
    <property type="entry name" value="Amidase signature (AS) domain"/>
    <property type="match status" value="1"/>
</dbReference>
<feature type="domain" description="Amidase" evidence="2">
    <location>
        <begin position="70"/>
        <end position="470"/>
    </location>
</feature>
<dbReference type="Pfam" id="PF01425">
    <property type="entry name" value="Amidase"/>
    <property type="match status" value="1"/>
</dbReference>
<feature type="non-terminal residue" evidence="3">
    <location>
        <position position="478"/>
    </location>
</feature>
<accession>A0A382BAT0</accession>
<evidence type="ECO:0000256" key="1">
    <source>
        <dbReference type="SAM" id="MobiDB-lite"/>
    </source>
</evidence>
<dbReference type="InterPro" id="IPR019546">
    <property type="entry name" value="TAT_signal_bac_arc"/>
</dbReference>
<dbReference type="NCBIfam" id="NF006006">
    <property type="entry name" value="PRK08137.1"/>
    <property type="match status" value="1"/>
</dbReference>
<dbReference type="InterPro" id="IPR006311">
    <property type="entry name" value="TAT_signal"/>
</dbReference>
<protein>
    <recommendedName>
        <fullName evidence="2">Amidase domain-containing protein</fullName>
    </recommendedName>
</protein>
<sequence length="478" mass="51012">MMIDRRRFIGTTALGGTALAIGPTACLSSESSDSSSSGNESSVQSFELDEVTVDELQQSMASGERSARSITELYLSRIDALDRQGPELRSVIETNPDALKIADELDDERRSNGPRGPLHGIPIAIKDNIDTSDGMTTTAGSLALEGSIPARDSFVAQKLREAGAIILAKANMSEWAYFRGERATSGWSARGGQCRNPYALDRNPCGSSSGSGVAVSANLAALTVGTETGGSIMCPSSINGVVGIKPTVGLWSRSGIIPISHSQDTAGPMARTVRDAAILLAAVPGVDPRDDATAASEGNSYADYTQFLDPAGLQGARVGVARSFTGFDPRVIALFDQAIEAMRESGALIIDPANLPPAAWNDTLPLLVLEYEFKADLNAYLENLGPEAPVKSLTEVIEFNERNHDTEMPYFGQERMYASQARGPLTDETYRNAVRAIQTGNRQDGIDALMSQYDLDAIIAPTMGISWMTDHIKGDRLE</sequence>
<dbReference type="NCBIfam" id="NF005300">
    <property type="entry name" value="PRK06828.1"/>
    <property type="match status" value="1"/>
</dbReference>
<dbReference type="PANTHER" id="PTHR42678:SF34">
    <property type="entry name" value="OS04G0183300 PROTEIN"/>
    <property type="match status" value="1"/>
</dbReference>
<gene>
    <name evidence="3" type="ORF">METZ01_LOCUS163732</name>
</gene>
<feature type="compositionally biased region" description="Low complexity" evidence="1">
    <location>
        <begin position="28"/>
        <end position="45"/>
    </location>
</feature>
<feature type="region of interest" description="Disordered" evidence="1">
    <location>
        <begin position="26"/>
        <end position="45"/>
    </location>
</feature>
<proteinExistence type="predicted"/>
<dbReference type="PROSITE" id="PS51318">
    <property type="entry name" value="TAT"/>
    <property type="match status" value="1"/>
</dbReference>
<dbReference type="SUPFAM" id="SSF75304">
    <property type="entry name" value="Amidase signature (AS) enzymes"/>
    <property type="match status" value="1"/>
</dbReference>
<dbReference type="PANTHER" id="PTHR42678">
    <property type="entry name" value="AMIDASE"/>
    <property type="match status" value="1"/>
</dbReference>
<name>A0A382BAT0_9ZZZZ</name>
<organism evidence="3">
    <name type="scientific">marine metagenome</name>
    <dbReference type="NCBI Taxonomy" id="408172"/>
    <lineage>
        <taxon>unclassified sequences</taxon>
        <taxon>metagenomes</taxon>
        <taxon>ecological metagenomes</taxon>
    </lineage>
</organism>
<dbReference type="AlphaFoldDB" id="A0A382BAT0"/>
<dbReference type="InterPro" id="IPR023631">
    <property type="entry name" value="Amidase_dom"/>
</dbReference>